<feature type="region of interest" description="Disordered" evidence="1">
    <location>
        <begin position="239"/>
        <end position="290"/>
    </location>
</feature>
<dbReference type="EMBL" id="BSXW01000500">
    <property type="protein sequence ID" value="GMF24017.1"/>
    <property type="molecule type" value="Genomic_DNA"/>
</dbReference>
<protein>
    <submittedName>
        <fullName evidence="3">Unnamed protein product</fullName>
    </submittedName>
</protein>
<reference evidence="3" key="1">
    <citation type="submission" date="2023-04" db="EMBL/GenBank/DDBJ databases">
        <title>Phytophthora lilii NBRC 32176.</title>
        <authorList>
            <person name="Ichikawa N."/>
            <person name="Sato H."/>
            <person name="Tonouchi N."/>
        </authorList>
    </citation>
    <scope>NUCLEOTIDE SEQUENCE</scope>
    <source>
        <strain evidence="3">NBRC 32176</strain>
    </source>
</reference>
<dbReference type="AlphaFoldDB" id="A0A9W6U1A3"/>
<gene>
    <name evidence="3" type="ORF">Plil01_000978800</name>
</gene>
<dbReference type="OrthoDB" id="102273at2759"/>
<organism evidence="3 4">
    <name type="scientific">Phytophthora lilii</name>
    <dbReference type="NCBI Taxonomy" id="2077276"/>
    <lineage>
        <taxon>Eukaryota</taxon>
        <taxon>Sar</taxon>
        <taxon>Stramenopiles</taxon>
        <taxon>Oomycota</taxon>
        <taxon>Peronosporomycetes</taxon>
        <taxon>Peronosporales</taxon>
        <taxon>Peronosporaceae</taxon>
        <taxon>Phytophthora</taxon>
    </lineage>
</organism>
<dbReference type="InterPro" id="IPR032353">
    <property type="entry name" value="AZUL"/>
</dbReference>
<feature type="compositionally biased region" description="Basic and acidic residues" evidence="1">
    <location>
        <begin position="114"/>
        <end position="141"/>
    </location>
</feature>
<dbReference type="Pfam" id="PF16558">
    <property type="entry name" value="AZUL"/>
    <property type="match status" value="1"/>
</dbReference>
<keyword evidence="4" id="KW-1185">Reference proteome</keyword>
<evidence type="ECO:0000259" key="2">
    <source>
        <dbReference type="Pfam" id="PF16558"/>
    </source>
</evidence>
<feature type="domain" description="Ubiquitin-protein ligase E3A N-terminal zinc-binding" evidence="2">
    <location>
        <begin position="25"/>
        <end position="79"/>
    </location>
</feature>
<feature type="compositionally biased region" description="Basic and acidic residues" evidence="1">
    <location>
        <begin position="257"/>
        <end position="276"/>
    </location>
</feature>
<evidence type="ECO:0000256" key="1">
    <source>
        <dbReference type="SAM" id="MobiDB-lite"/>
    </source>
</evidence>
<evidence type="ECO:0000313" key="3">
    <source>
        <dbReference type="EMBL" id="GMF24017.1"/>
    </source>
</evidence>
<comment type="caution">
    <text evidence="3">The sequence shown here is derived from an EMBL/GenBank/DDBJ whole genome shotgun (WGS) entry which is preliminary data.</text>
</comment>
<feature type="compositionally biased region" description="Low complexity" evidence="1">
    <location>
        <begin position="239"/>
        <end position="248"/>
    </location>
</feature>
<evidence type="ECO:0000313" key="4">
    <source>
        <dbReference type="Proteomes" id="UP001165083"/>
    </source>
</evidence>
<accession>A0A9W6U1A3</accession>
<dbReference type="Proteomes" id="UP001165083">
    <property type="component" value="Unassembled WGS sequence"/>
</dbReference>
<dbReference type="Gene3D" id="6.10.130.10">
    <property type="entry name" value="Ubiquitin-protein ligase E3A, N-terminal zinc-binding domain (AZUL)"/>
    <property type="match status" value="1"/>
</dbReference>
<sequence>MTHGEDNSSTGSSDKVATTDYVYARRLVQAYFAMLTEGCQKKECTNTFCCSNPQTPAFTPTEAVIKSIYFATQAPVPLCIDIYQEPHEMLFSTAVPELPLPHKQQEEPVLVPEQVEKNQKEEPLPQIEEPYHSKEELHPETSEAEVPKPQQPECIITEPSATRPSPVRKSTPRRRLSVAVQLDNGLNKNRKSPVKRPTIITRVVVQPKHKSVSDPATGLQDDVTNIAVVTNVTPAEVVAVPEPQQEQASSKVASPTKDIRQRRLSRPKEKLFDAIKRSFSRTKKAPLGSA</sequence>
<proteinExistence type="predicted"/>
<feature type="region of interest" description="Disordered" evidence="1">
    <location>
        <begin position="114"/>
        <end position="174"/>
    </location>
</feature>
<name>A0A9W6U1A3_9STRA</name>
<dbReference type="InterPro" id="IPR042556">
    <property type="entry name" value="AZUL_sf"/>
</dbReference>